<evidence type="ECO:0000313" key="2">
    <source>
        <dbReference type="EMBL" id="UPV74742.1"/>
    </source>
</evidence>
<dbReference type="PROSITE" id="PS51318">
    <property type="entry name" value="TAT"/>
    <property type="match status" value="1"/>
</dbReference>
<dbReference type="Proteomes" id="UP000830729">
    <property type="component" value="Chromosome"/>
</dbReference>
<protein>
    <submittedName>
        <fullName evidence="2">Uncharacterized protein</fullName>
    </submittedName>
</protein>
<name>A0A8U0HUJ8_9EURY</name>
<gene>
    <name evidence="2" type="ORF">M0R89_01405</name>
</gene>
<reference evidence="2 3" key="1">
    <citation type="submission" date="2022-04" db="EMBL/GenBank/DDBJ databases">
        <title>Diverse halophilic archaea isolated from saline environments.</title>
        <authorList>
            <person name="Cui H.-L."/>
        </authorList>
    </citation>
    <scope>NUCLEOTIDE SEQUENCE [LARGE SCALE GENOMIC DNA]</scope>
    <source>
        <strain evidence="2 3">XZYJT49</strain>
    </source>
</reference>
<proteinExistence type="predicted"/>
<dbReference type="KEGG" id="halx:M0R89_01405"/>
<organism evidence="2 3">
    <name type="scientific">Halorussus limi</name>
    <dbReference type="NCBI Taxonomy" id="2938695"/>
    <lineage>
        <taxon>Archaea</taxon>
        <taxon>Methanobacteriati</taxon>
        <taxon>Methanobacteriota</taxon>
        <taxon>Stenosarchaea group</taxon>
        <taxon>Halobacteria</taxon>
        <taxon>Halobacteriales</taxon>
        <taxon>Haladaptataceae</taxon>
        <taxon>Halorussus</taxon>
    </lineage>
</organism>
<dbReference type="EMBL" id="CP096659">
    <property type="protein sequence ID" value="UPV74742.1"/>
    <property type="molecule type" value="Genomic_DNA"/>
</dbReference>
<keyword evidence="3" id="KW-1185">Reference proteome</keyword>
<dbReference type="RefSeq" id="WP_248650785.1">
    <property type="nucleotide sequence ID" value="NZ_CP096659.1"/>
</dbReference>
<sequence>MTSNEPEPTKTNRRRLLRNLGVAGLAATGLGASAVTGRTETAPASNGSEGVQTTDLTPANGAAEKAEKAFINNVTLVESTDGDRRAVRVDGTAVIPVEYDVQVDAQRGTYSIPELDVLGGELNVIKPGEVGTQSTVGTNATSQIYDLTVQATTHDGAECKLCRTTHMLEWYYHTNYDATIIDNRGVDGRAWENTCDPADLTTWYEDYNKFTDRSEGSSECFSQAEGQYYCDNWHKNDKRTWSWHEVGITGHSNGTSDYYGTGDHTGEDGDALHMHVKVV</sequence>
<dbReference type="GeneID" id="72183814"/>
<feature type="region of interest" description="Disordered" evidence="1">
    <location>
        <begin position="34"/>
        <end position="56"/>
    </location>
</feature>
<feature type="compositionally biased region" description="Polar residues" evidence="1">
    <location>
        <begin position="38"/>
        <end position="56"/>
    </location>
</feature>
<dbReference type="AlphaFoldDB" id="A0A8U0HUJ8"/>
<dbReference type="InterPro" id="IPR006311">
    <property type="entry name" value="TAT_signal"/>
</dbReference>
<accession>A0A8U0HUJ8</accession>
<evidence type="ECO:0000313" key="3">
    <source>
        <dbReference type="Proteomes" id="UP000830729"/>
    </source>
</evidence>
<evidence type="ECO:0000256" key="1">
    <source>
        <dbReference type="SAM" id="MobiDB-lite"/>
    </source>
</evidence>